<dbReference type="EMBL" id="JACDXW010000009">
    <property type="protein sequence ID" value="MCB5364834.1"/>
    <property type="molecule type" value="Genomic_DNA"/>
</dbReference>
<organism evidence="3 4">
    <name type="scientific">Mesopusillimonas faecipullorum</name>
    <dbReference type="NCBI Taxonomy" id="2755040"/>
    <lineage>
        <taxon>Bacteria</taxon>
        <taxon>Pseudomonadati</taxon>
        <taxon>Pseudomonadota</taxon>
        <taxon>Betaproteobacteria</taxon>
        <taxon>Burkholderiales</taxon>
        <taxon>Alcaligenaceae</taxon>
        <taxon>Mesopusillimonas</taxon>
    </lineage>
</organism>
<feature type="domain" description="DUF218" evidence="2">
    <location>
        <begin position="79"/>
        <end position="243"/>
    </location>
</feature>
<sequence>MSLSNFLAQFIIPLNLCVALLCGAVLMRILRCRRTAKLLVVVALIWGGMWSLPATSLWAGGWLEQRYPYQAPQDLPKAEAIVVLGGHTAGGRPNWFEDYDPDKRITRSDTAAQLYHANRAPLMVLSGALLDGSTSEAQTMAAALEREQIPAEAMILEERSQNTRENALFTQQELNERKIGPVLLVTSGLHMPRAMAAFKKLDIAVTAAPSPPQIVAPQDPEFSMWLPNERALAASRSIIKEYAALLLYWVRGWA</sequence>
<dbReference type="InterPro" id="IPR014729">
    <property type="entry name" value="Rossmann-like_a/b/a_fold"/>
</dbReference>
<dbReference type="PANTHER" id="PTHR30336:SF4">
    <property type="entry name" value="ENVELOPE BIOGENESIS FACTOR ELYC"/>
    <property type="match status" value="1"/>
</dbReference>
<evidence type="ECO:0000313" key="3">
    <source>
        <dbReference type="EMBL" id="MCB5364834.1"/>
    </source>
</evidence>
<feature type="transmembrane region" description="Helical" evidence="1">
    <location>
        <begin position="6"/>
        <end position="26"/>
    </location>
</feature>
<gene>
    <name evidence="3" type="ORF">H0484_13885</name>
</gene>
<accession>A0ABS8CG98</accession>
<dbReference type="Gene3D" id="3.40.50.620">
    <property type="entry name" value="HUPs"/>
    <property type="match status" value="1"/>
</dbReference>
<keyword evidence="4" id="KW-1185">Reference proteome</keyword>
<comment type="caution">
    <text evidence="3">The sequence shown here is derived from an EMBL/GenBank/DDBJ whole genome shotgun (WGS) entry which is preliminary data.</text>
</comment>
<reference evidence="3 4" key="1">
    <citation type="submission" date="2020-07" db="EMBL/GenBank/DDBJ databases">
        <title>Pusillimonas sp. nov., isolated from poultry manure in Taiwan.</title>
        <authorList>
            <person name="Lin S.-Y."/>
            <person name="Tang Y.-S."/>
            <person name="Young C.-C."/>
        </authorList>
    </citation>
    <scope>NUCLEOTIDE SEQUENCE [LARGE SCALE GENOMIC DNA]</scope>
    <source>
        <strain evidence="3 4">CC-YST705</strain>
    </source>
</reference>
<keyword evidence="1" id="KW-1133">Transmembrane helix</keyword>
<proteinExistence type="predicted"/>
<feature type="transmembrane region" description="Helical" evidence="1">
    <location>
        <begin position="38"/>
        <end position="63"/>
    </location>
</feature>
<evidence type="ECO:0000259" key="2">
    <source>
        <dbReference type="Pfam" id="PF02698"/>
    </source>
</evidence>
<dbReference type="PANTHER" id="PTHR30336">
    <property type="entry name" value="INNER MEMBRANE PROTEIN, PROBABLE PERMEASE"/>
    <property type="match status" value="1"/>
</dbReference>
<dbReference type="RefSeq" id="WP_226955248.1">
    <property type="nucleotide sequence ID" value="NZ_JACDXW010000009.1"/>
</dbReference>
<dbReference type="InterPro" id="IPR003848">
    <property type="entry name" value="DUF218"/>
</dbReference>
<name>A0ABS8CG98_9BURK</name>
<dbReference type="CDD" id="cd06259">
    <property type="entry name" value="YdcF-like"/>
    <property type="match status" value="1"/>
</dbReference>
<protein>
    <submittedName>
        <fullName evidence="3">YdcF family protein</fullName>
    </submittedName>
</protein>
<evidence type="ECO:0000256" key="1">
    <source>
        <dbReference type="SAM" id="Phobius"/>
    </source>
</evidence>
<keyword evidence="1" id="KW-0472">Membrane</keyword>
<keyword evidence="1" id="KW-0812">Transmembrane</keyword>
<dbReference type="Proteomes" id="UP000776983">
    <property type="component" value="Unassembled WGS sequence"/>
</dbReference>
<dbReference type="Pfam" id="PF02698">
    <property type="entry name" value="DUF218"/>
    <property type="match status" value="1"/>
</dbReference>
<evidence type="ECO:0000313" key="4">
    <source>
        <dbReference type="Proteomes" id="UP000776983"/>
    </source>
</evidence>
<dbReference type="InterPro" id="IPR051599">
    <property type="entry name" value="Cell_Envelope_Assoc"/>
</dbReference>